<dbReference type="InterPro" id="IPR058930">
    <property type="entry name" value="YwzD"/>
</dbReference>
<evidence type="ECO:0000313" key="1">
    <source>
        <dbReference type="EMBL" id="WNF22742.1"/>
    </source>
</evidence>
<sequence length="51" mass="6038">MRSSQENSTELNQELVFDVIRKTYEKAKNNEEMTIQKLMEDLIIDLKTCSE</sequence>
<accession>A0ABY9VM07</accession>
<keyword evidence="2" id="KW-1185">Reference proteome</keyword>
<name>A0ABY9VM07_9BACI</name>
<proteinExistence type="predicted"/>
<dbReference type="RefSeq" id="WP_311072843.1">
    <property type="nucleotide sequence ID" value="NZ_CP134494.1"/>
</dbReference>
<dbReference type="Pfam" id="PF26162">
    <property type="entry name" value="YwzD"/>
    <property type="match status" value="1"/>
</dbReference>
<gene>
    <name evidence="1" type="ORF">RH061_21740</name>
</gene>
<dbReference type="EMBL" id="CP134494">
    <property type="protein sequence ID" value="WNF22742.1"/>
    <property type="molecule type" value="Genomic_DNA"/>
</dbReference>
<dbReference type="Proteomes" id="UP001303324">
    <property type="component" value="Chromosome"/>
</dbReference>
<evidence type="ECO:0000313" key="2">
    <source>
        <dbReference type="Proteomes" id="UP001303324"/>
    </source>
</evidence>
<reference evidence="1 2" key="1">
    <citation type="submission" date="2023-09" db="EMBL/GenBank/DDBJ databases">
        <title>Microbial mechanism of fulvic acid promoting antimony reduction mineralization in rice fields.</title>
        <authorList>
            <person name="Chen G."/>
            <person name="Lan J."/>
        </authorList>
    </citation>
    <scope>NUCLEOTIDE SEQUENCE [LARGE SCALE GENOMIC DNA]</scope>
    <source>
        <strain evidence="1 2">PS1</strain>
    </source>
</reference>
<protein>
    <submittedName>
        <fullName evidence="1">Uncharacterized protein</fullName>
    </submittedName>
</protein>
<organism evidence="1 2">
    <name type="scientific">Mesobacillus jeotgali</name>
    <dbReference type="NCBI Taxonomy" id="129985"/>
    <lineage>
        <taxon>Bacteria</taxon>
        <taxon>Bacillati</taxon>
        <taxon>Bacillota</taxon>
        <taxon>Bacilli</taxon>
        <taxon>Bacillales</taxon>
        <taxon>Bacillaceae</taxon>
        <taxon>Mesobacillus</taxon>
    </lineage>
</organism>